<proteinExistence type="predicted"/>
<dbReference type="EMBL" id="FOIZ01000001">
    <property type="protein sequence ID" value="SEV94707.1"/>
    <property type="molecule type" value="Genomic_DNA"/>
</dbReference>
<dbReference type="Pfam" id="PF16242">
    <property type="entry name" value="Pyrid_ox_like"/>
    <property type="match status" value="1"/>
</dbReference>
<dbReference type="Gene3D" id="2.30.110.10">
    <property type="entry name" value="Electron Transport, Fmn-binding Protein, Chain A"/>
    <property type="match status" value="1"/>
</dbReference>
<name>A0A1I0N1T7_9RHOB</name>
<sequence length="159" mass="17089">MTDLKKEFWNRMEDVQAGMLGIKGQGRLVAMSPQVDDDVAGFVWFITAKGTDLAKGVATGPQAAQLVVADAKTGLYADVDGTLSESKDAEALDELWSFVSEAWFEGGKTDPDVCLMQFKPDVAEISVTTTSGVKFLYEIAKANLTDEKPDAGDQGVVTF</sequence>
<dbReference type="InterPro" id="IPR012349">
    <property type="entry name" value="Split_barrel_FMN-bd"/>
</dbReference>
<accession>A0A1I0N1T7</accession>
<dbReference type="PANTHER" id="PTHR34818">
    <property type="entry name" value="PROTEIN BLI-3"/>
    <property type="match status" value="1"/>
</dbReference>
<dbReference type="PANTHER" id="PTHR34818:SF1">
    <property type="entry name" value="PROTEIN BLI-3"/>
    <property type="match status" value="1"/>
</dbReference>
<dbReference type="OrthoDB" id="1432662at2"/>
<evidence type="ECO:0000259" key="1">
    <source>
        <dbReference type="Pfam" id="PF16242"/>
    </source>
</evidence>
<dbReference type="Proteomes" id="UP000199167">
    <property type="component" value="Unassembled WGS sequence"/>
</dbReference>
<dbReference type="STRING" id="364200.SAMN04488515_0355"/>
<evidence type="ECO:0000313" key="2">
    <source>
        <dbReference type="EMBL" id="SEV94707.1"/>
    </source>
</evidence>
<keyword evidence="3" id="KW-1185">Reference proteome</keyword>
<dbReference type="RefSeq" id="WP_089994393.1">
    <property type="nucleotide sequence ID" value="NZ_FOIZ01000001.1"/>
</dbReference>
<dbReference type="InterPro" id="IPR038725">
    <property type="entry name" value="YdaG_split_barrel_FMN-bd"/>
</dbReference>
<dbReference type="InterPro" id="IPR052917">
    <property type="entry name" value="Stress-Dev_Protein"/>
</dbReference>
<evidence type="ECO:0000313" key="3">
    <source>
        <dbReference type="Proteomes" id="UP000199167"/>
    </source>
</evidence>
<dbReference type="AlphaFoldDB" id="A0A1I0N1T7"/>
<gene>
    <name evidence="2" type="ORF">SAMN04488515_0355</name>
</gene>
<feature type="domain" description="General stress protein FMN-binding split barrel" evidence="1">
    <location>
        <begin position="5"/>
        <end position="150"/>
    </location>
</feature>
<dbReference type="SUPFAM" id="SSF50475">
    <property type="entry name" value="FMN-binding split barrel"/>
    <property type="match status" value="1"/>
</dbReference>
<organism evidence="2 3">
    <name type="scientific">Cognatiyoonia koreensis</name>
    <dbReference type="NCBI Taxonomy" id="364200"/>
    <lineage>
        <taxon>Bacteria</taxon>
        <taxon>Pseudomonadati</taxon>
        <taxon>Pseudomonadota</taxon>
        <taxon>Alphaproteobacteria</taxon>
        <taxon>Rhodobacterales</taxon>
        <taxon>Paracoccaceae</taxon>
        <taxon>Cognatiyoonia</taxon>
    </lineage>
</organism>
<reference evidence="2 3" key="1">
    <citation type="submission" date="2016-10" db="EMBL/GenBank/DDBJ databases">
        <authorList>
            <person name="de Groot N.N."/>
        </authorList>
    </citation>
    <scope>NUCLEOTIDE SEQUENCE [LARGE SCALE GENOMIC DNA]</scope>
    <source>
        <strain evidence="2 3">DSM 17925</strain>
    </source>
</reference>
<protein>
    <submittedName>
        <fullName evidence="2">General stress protein 26</fullName>
    </submittedName>
</protein>